<evidence type="ECO:0000256" key="18">
    <source>
        <dbReference type="PROSITE-ProRule" id="PRU00108"/>
    </source>
</evidence>
<organism evidence="22 23">
    <name type="scientific">Xyrichtys novacula</name>
    <name type="common">Pearly razorfish</name>
    <name type="synonym">Hemipteronotus novacula</name>
    <dbReference type="NCBI Taxonomy" id="13765"/>
    <lineage>
        <taxon>Eukaryota</taxon>
        <taxon>Metazoa</taxon>
        <taxon>Chordata</taxon>
        <taxon>Craniata</taxon>
        <taxon>Vertebrata</taxon>
        <taxon>Euteleostomi</taxon>
        <taxon>Actinopterygii</taxon>
        <taxon>Neopterygii</taxon>
        <taxon>Teleostei</taxon>
        <taxon>Neoteleostei</taxon>
        <taxon>Acanthomorphata</taxon>
        <taxon>Eupercaria</taxon>
        <taxon>Labriformes</taxon>
        <taxon>Labridae</taxon>
        <taxon>Xyrichtys</taxon>
    </lineage>
</organism>
<feature type="DNA-binding region" description="Homeobox" evidence="18">
    <location>
        <begin position="893"/>
        <end position="942"/>
    </location>
</feature>
<dbReference type="GO" id="GO:0030154">
    <property type="term" value="P:cell differentiation"/>
    <property type="evidence" value="ECO:0007669"/>
    <property type="project" value="UniProtKB-KW"/>
</dbReference>
<dbReference type="Pfam" id="PF18387">
    <property type="entry name" value="zf_C2H2_ZHX"/>
    <property type="match status" value="1"/>
</dbReference>
<evidence type="ECO:0000256" key="13">
    <source>
        <dbReference type="ARBA" id="ARBA00023015"/>
    </source>
</evidence>
<keyword evidence="5" id="KW-1017">Isopeptide bond</keyword>
<dbReference type="AlphaFoldDB" id="A0AAV1HAI4"/>
<sequence>MNGGLIYDPQPLRQAFLLHHGMYSVWVTRPVRRIRGCRRGTGLRGCNMPAPLHRNPESSSSGGGGRATLVSYATIFTVPSASYMRPAPHHSGYLGINQLPGCRTLHPDTAHRFHGRLPRVPLARGSSRREGARERGGRTAVIGGGGGGGGATGRPPPPWSEAPPPEEVHLSAAAVSAAAIMSSRRKSSTPCMVRVISDLPEEQEEPEKVMDMEILTDTDVTEKERPDSPESAEKSPGNPDQQTVENQNPKPPEQEEQLGKENQLPVIEDVESRDDKDSEEMDSDPTSQKTQSRGYECKYCPFSTQNLSDFKEHVDSSHPNVILNPLYLCAVCNFNTKKFDSLTEHNESQHPGETNFKFKRIKSNNQTILEQTIESKDNSAESEVTNGQGESSSGFPPCISTTVTSPDSIQSYFQGSELKSQLEGLIQKDQITAVNINGTVIIPEPTILQGLSHVTPMLQRPPNFNSVPKIAVPLNTTKYNPSLDDNLTLITSFNKFPYPTHAELSWLTAASKHPEEQIKVWFTTQRLKQGITWSPEEVEEARKKMFNGSIPPAHHTFTVLPTSPVSQPSAKPLQQPVVHTTVGHLGHVRSVQSNGLSSTTCSPAGVKRTHTTTVFGPESKRPIMAVAPHSGDPKDKILMAPPPPPPPQKDRLPMAPPPVPMEMKRPVAVPLVSTEIKRSSATVPLMPPPSSLSSPSSMLKGKMPPTLGNPKTKPVVSIPSIVFPESLTRPMIAPPPIFAPPYKNTLLFPMASSHSPNQNAHTIPAADPKLPNSPPLIAPQTRRPTIIQSIRTPTKAPSHIPGFPLDSKKLKEQQGVELKASYPRGDRVLTPLAEANGTSRKWCHSQISPASNNGIVHLDSAEQQAASKLDFHHKSSVLTQFPLLERMKGKTAEQLKVLEENFLRNSFPTHRDVDNLASTTHLSHQEIDSWFAERRALRDNLEQALLNSMGTKRGGPGGIAKAHLHQQQQHTLQLNGIHKPSIGMGHLKGPIPPHHPLPIIAPGTIAPSIPNQNSCLVPPDSRSLALLKDDFAHTRWPSPEEISQLEGRTGLARSELARWFNDNRLQSRNKEQKNLFHNNGVNGGQLPPPVGSPENAPPSIIQRCQEGAMTHSSKVLEVELGWLMEQRANSLSSHEELQNRFAGRLRQQNLAELKNGGQNGGVLGGAREVFGSWLEDGHLRRERELLLDRERKMAEESSGRLTG</sequence>
<dbReference type="FunFam" id="1.10.10.60:FF:000062">
    <property type="entry name" value="zinc fingers and homeoboxes protein 3"/>
    <property type="match status" value="1"/>
</dbReference>
<dbReference type="InterPro" id="IPR036236">
    <property type="entry name" value="Znf_C2H2_sf"/>
</dbReference>
<evidence type="ECO:0000313" key="23">
    <source>
        <dbReference type="Proteomes" id="UP001178508"/>
    </source>
</evidence>
<feature type="compositionally biased region" description="Basic and acidic residues" evidence="20">
    <location>
        <begin position="127"/>
        <end position="137"/>
    </location>
</feature>
<evidence type="ECO:0000256" key="7">
    <source>
        <dbReference type="ARBA" id="ARBA00022723"/>
    </source>
</evidence>
<dbReference type="PANTHER" id="PTHR15467:SF5">
    <property type="entry name" value="ZINC FINGERS AND HOMEOBOXES PROTEIN 2"/>
    <property type="match status" value="1"/>
</dbReference>
<evidence type="ECO:0000256" key="3">
    <source>
        <dbReference type="ARBA" id="ARBA00007440"/>
    </source>
</evidence>
<dbReference type="Gene3D" id="3.30.160.60">
    <property type="entry name" value="Classic Zinc Finger"/>
    <property type="match status" value="1"/>
</dbReference>
<feature type="DNA-binding region" description="Homeobox" evidence="18">
    <location>
        <begin position="1025"/>
        <end position="1071"/>
    </location>
</feature>
<keyword evidence="23" id="KW-1185">Reference proteome</keyword>
<dbReference type="SMART" id="SM00355">
    <property type="entry name" value="ZnF_C2H2"/>
    <property type="match status" value="2"/>
</dbReference>
<feature type="compositionally biased region" description="Gly residues" evidence="20">
    <location>
        <begin position="142"/>
        <end position="152"/>
    </location>
</feature>
<keyword evidence="14 18" id="KW-0238">DNA-binding</keyword>
<keyword evidence="13" id="KW-0805">Transcription regulation</keyword>
<evidence type="ECO:0000256" key="11">
    <source>
        <dbReference type="ARBA" id="ARBA00022833"/>
    </source>
</evidence>
<feature type="compositionally biased region" description="Pro residues" evidence="20">
    <location>
        <begin position="154"/>
        <end position="165"/>
    </location>
</feature>
<feature type="compositionally biased region" description="Basic and acidic residues" evidence="20">
    <location>
        <begin position="220"/>
        <end position="233"/>
    </location>
</feature>
<keyword evidence="9" id="KW-0863">Zinc-finger</keyword>
<feature type="region of interest" description="Disordered" evidence="20">
    <location>
        <begin position="374"/>
        <end position="396"/>
    </location>
</feature>
<keyword evidence="17 18" id="KW-0539">Nucleus</keyword>
<keyword evidence="12" id="KW-0832">Ubl conjugation</keyword>
<dbReference type="InterPro" id="IPR001356">
    <property type="entry name" value="HD"/>
</dbReference>
<keyword evidence="10" id="KW-0221">Differentiation</keyword>
<dbReference type="GO" id="GO:0005634">
    <property type="term" value="C:nucleus"/>
    <property type="evidence" value="ECO:0007669"/>
    <property type="project" value="UniProtKB-SubCell"/>
</dbReference>
<protein>
    <submittedName>
        <fullName evidence="22">Zinc fingers and homeoboxes protein 2-like</fullName>
    </submittedName>
</protein>
<evidence type="ECO:0000256" key="15">
    <source>
        <dbReference type="ARBA" id="ARBA00023155"/>
    </source>
</evidence>
<evidence type="ECO:0000256" key="9">
    <source>
        <dbReference type="ARBA" id="ARBA00022771"/>
    </source>
</evidence>
<gene>
    <name evidence="22" type="ORF">XNOV1_A040825</name>
</gene>
<evidence type="ECO:0000256" key="1">
    <source>
        <dbReference type="ARBA" id="ARBA00003263"/>
    </source>
</evidence>
<keyword evidence="6" id="KW-0597">Phosphoprotein</keyword>
<name>A0AAV1HAI4_XYRNO</name>
<dbReference type="InterPro" id="IPR009057">
    <property type="entry name" value="Homeodomain-like_sf"/>
</dbReference>
<feature type="domain" description="Homeobox" evidence="21">
    <location>
        <begin position="1023"/>
        <end position="1070"/>
    </location>
</feature>
<evidence type="ECO:0000256" key="20">
    <source>
        <dbReference type="SAM" id="MobiDB-lite"/>
    </source>
</evidence>
<feature type="domain" description="Homeobox" evidence="21">
    <location>
        <begin position="891"/>
        <end position="941"/>
    </location>
</feature>
<dbReference type="SUPFAM" id="SSF46689">
    <property type="entry name" value="Homeodomain-like"/>
    <property type="match status" value="3"/>
</dbReference>
<evidence type="ECO:0000313" key="22">
    <source>
        <dbReference type="EMBL" id="CAJ1082848.1"/>
    </source>
</evidence>
<evidence type="ECO:0000256" key="19">
    <source>
        <dbReference type="RuleBase" id="RU000682"/>
    </source>
</evidence>
<feature type="region of interest" description="Disordered" evidence="20">
    <location>
        <begin position="631"/>
        <end position="655"/>
    </location>
</feature>
<dbReference type="GO" id="GO:0000981">
    <property type="term" value="F:DNA-binding transcription factor activity, RNA polymerase II-specific"/>
    <property type="evidence" value="ECO:0007669"/>
    <property type="project" value="TreeGrafter"/>
</dbReference>
<evidence type="ECO:0000259" key="21">
    <source>
        <dbReference type="PROSITE" id="PS50071"/>
    </source>
</evidence>
<feature type="compositionally biased region" description="Low complexity" evidence="20">
    <location>
        <begin position="691"/>
        <end position="700"/>
    </location>
</feature>
<keyword evidence="15 18" id="KW-0371">Homeobox</keyword>
<dbReference type="GO" id="GO:0008270">
    <property type="term" value="F:zinc ion binding"/>
    <property type="evidence" value="ECO:0007669"/>
    <property type="project" value="UniProtKB-KW"/>
</dbReference>
<comment type="similarity">
    <text evidence="3">Belongs to the ZHX family.</text>
</comment>
<evidence type="ECO:0000256" key="10">
    <source>
        <dbReference type="ARBA" id="ARBA00022782"/>
    </source>
</evidence>
<evidence type="ECO:0000256" key="17">
    <source>
        <dbReference type="ARBA" id="ARBA00023242"/>
    </source>
</evidence>
<evidence type="ECO:0000256" key="14">
    <source>
        <dbReference type="ARBA" id="ARBA00023125"/>
    </source>
</evidence>
<feature type="region of interest" description="Disordered" evidence="20">
    <location>
        <begin position="753"/>
        <end position="772"/>
    </location>
</feature>
<feature type="region of interest" description="Disordered" evidence="20">
    <location>
        <begin position="123"/>
        <end position="166"/>
    </location>
</feature>
<keyword evidence="4" id="KW-0678">Repressor</keyword>
<dbReference type="Proteomes" id="UP001178508">
    <property type="component" value="Chromosome 21"/>
</dbReference>
<feature type="DNA-binding region" description="Homeobox" evidence="18">
    <location>
        <begin position="491"/>
        <end position="533"/>
    </location>
</feature>
<evidence type="ECO:0000256" key="4">
    <source>
        <dbReference type="ARBA" id="ARBA00022491"/>
    </source>
</evidence>
<feature type="region of interest" description="Disordered" evidence="20">
    <location>
        <begin position="198"/>
        <end position="294"/>
    </location>
</feature>
<dbReference type="CDD" id="cd00086">
    <property type="entry name" value="homeodomain"/>
    <property type="match status" value="3"/>
</dbReference>
<evidence type="ECO:0000256" key="6">
    <source>
        <dbReference type="ARBA" id="ARBA00022553"/>
    </source>
</evidence>
<dbReference type="InterPro" id="IPR041057">
    <property type="entry name" value="ZHX_Znf_C2H2"/>
</dbReference>
<dbReference type="Gene3D" id="1.10.10.60">
    <property type="entry name" value="Homeodomain-like"/>
    <property type="match status" value="3"/>
</dbReference>
<dbReference type="Pfam" id="PF00046">
    <property type="entry name" value="Homeodomain"/>
    <property type="match status" value="1"/>
</dbReference>
<dbReference type="PANTHER" id="PTHR15467">
    <property type="entry name" value="ZINC-FINGERS AND HOMEOBOXES RELATED"/>
    <property type="match status" value="1"/>
</dbReference>
<evidence type="ECO:0000256" key="5">
    <source>
        <dbReference type="ARBA" id="ARBA00022499"/>
    </source>
</evidence>
<accession>A0AAV1HAI4</accession>
<dbReference type="GO" id="GO:0003677">
    <property type="term" value="F:DNA binding"/>
    <property type="evidence" value="ECO:0007669"/>
    <property type="project" value="UniProtKB-UniRule"/>
</dbReference>
<dbReference type="SUPFAM" id="SSF57667">
    <property type="entry name" value="beta-beta-alpha zinc fingers"/>
    <property type="match status" value="2"/>
</dbReference>
<evidence type="ECO:0000256" key="12">
    <source>
        <dbReference type="ARBA" id="ARBA00022843"/>
    </source>
</evidence>
<feature type="compositionally biased region" description="Acidic residues" evidence="20">
    <location>
        <begin position="268"/>
        <end position="283"/>
    </location>
</feature>
<feature type="compositionally biased region" description="Polar residues" evidence="20">
    <location>
        <begin position="381"/>
        <end position="396"/>
    </location>
</feature>
<proteinExistence type="inferred from homology"/>
<keyword evidence="11" id="KW-0862">Zinc</keyword>
<keyword evidence="7" id="KW-0479">Metal-binding</keyword>
<dbReference type="InterPro" id="IPR013087">
    <property type="entry name" value="Znf_C2H2_type"/>
</dbReference>
<feature type="compositionally biased region" description="Polar residues" evidence="20">
    <location>
        <begin position="284"/>
        <end position="293"/>
    </location>
</feature>
<feature type="region of interest" description="Disordered" evidence="20">
    <location>
        <begin position="680"/>
        <end position="700"/>
    </location>
</feature>
<dbReference type="FunFam" id="3.30.160.60:FF:000296">
    <property type="entry name" value="Zinc fingers and homeoboxes protein 1"/>
    <property type="match status" value="1"/>
</dbReference>
<keyword evidence="8" id="KW-0677">Repeat</keyword>
<dbReference type="PROSITE" id="PS50071">
    <property type="entry name" value="HOMEOBOX_2"/>
    <property type="match status" value="3"/>
</dbReference>
<feature type="domain" description="Homeobox" evidence="21">
    <location>
        <begin position="489"/>
        <end position="532"/>
    </location>
</feature>
<keyword evidence="16" id="KW-0804">Transcription</keyword>
<dbReference type="SMART" id="SM00389">
    <property type="entry name" value="HOX"/>
    <property type="match status" value="3"/>
</dbReference>
<comment type="function">
    <text evidence="1">Sequence-specific transcription factor which is part of a developmental regulatory system that provides cells with specific positional identities on the anterior-posterior axis.</text>
</comment>
<evidence type="ECO:0000256" key="16">
    <source>
        <dbReference type="ARBA" id="ARBA00023163"/>
    </source>
</evidence>
<dbReference type="EMBL" id="OY660884">
    <property type="protein sequence ID" value="CAJ1082848.1"/>
    <property type="molecule type" value="Genomic_DNA"/>
</dbReference>
<evidence type="ECO:0000256" key="8">
    <source>
        <dbReference type="ARBA" id="ARBA00022737"/>
    </source>
</evidence>
<evidence type="ECO:0000256" key="2">
    <source>
        <dbReference type="ARBA" id="ARBA00004123"/>
    </source>
</evidence>
<comment type="subcellular location">
    <subcellularLocation>
        <location evidence="2 18 19">Nucleus</location>
    </subcellularLocation>
</comment>
<reference evidence="22" key="1">
    <citation type="submission" date="2023-08" db="EMBL/GenBank/DDBJ databases">
        <authorList>
            <person name="Alioto T."/>
            <person name="Alioto T."/>
            <person name="Gomez Garrido J."/>
        </authorList>
    </citation>
    <scope>NUCLEOTIDE SEQUENCE</scope>
</reference>